<accession>A0A370DIR7</accession>
<keyword evidence="3" id="KW-1185">Reference proteome</keyword>
<protein>
    <recommendedName>
        <fullName evidence="1">Hemerythrin-like domain-containing protein</fullName>
    </recommendedName>
</protein>
<sequence length="142" mass="16958">MKRIEQLQYISKEHHQSLVLASKCKKIITKETEEVVRNFSRQLKLDFDVKWFRHFRIEEKTIFSVAEKKGKEISDLCQQLQKEHKVLEKMVEEISGGNYQMLPEFGQLLHDHTRLEERQLFPLVEQLFTGEELNNILQESES</sequence>
<dbReference type="Gene3D" id="1.20.120.520">
    <property type="entry name" value="nmb1532 protein domain like"/>
    <property type="match status" value="1"/>
</dbReference>
<evidence type="ECO:0000313" key="2">
    <source>
        <dbReference type="EMBL" id="RDH84819.1"/>
    </source>
</evidence>
<dbReference type="AlphaFoldDB" id="A0A370DIR7"/>
<evidence type="ECO:0000313" key="3">
    <source>
        <dbReference type="Proteomes" id="UP000254266"/>
    </source>
</evidence>
<dbReference type="InterPro" id="IPR012312">
    <property type="entry name" value="Hemerythrin-like"/>
</dbReference>
<comment type="caution">
    <text evidence="2">The sequence shown here is derived from an EMBL/GenBank/DDBJ whole genome shotgun (WGS) entry which is preliminary data.</text>
</comment>
<organism evidence="2 3">
    <name type="scientific">endosymbiont of Galathealinum brachiosum</name>
    <dbReference type="NCBI Taxonomy" id="2200906"/>
    <lineage>
        <taxon>Bacteria</taxon>
        <taxon>Pseudomonadati</taxon>
        <taxon>Pseudomonadota</taxon>
        <taxon>Gammaproteobacteria</taxon>
        <taxon>sulfur-oxidizing symbionts</taxon>
    </lineage>
</organism>
<dbReference type="EMBL" id="QFXC01000007">
    <property type="protein sequence ID" value="RDH84819.1"/>
    <property type="molecule type" value="Genomic_DNA"/>
</dbReference>
<reference evidence="2 3" key="1">
    <citation type="journal article" date="2018" name="ISME J.">
        <title>Endosymbiont genomes yield clues of tubeworm success.</title>
        <authorList>
            <person name="Li Y."/>
            <person name="Liles M.R."/>
            <person name="Halanych K.M."/>
        </authorList>
    </citation>
    <scope>NUCLEOTIDE SEQUENCE [LARGE SCALE GENOMIC DNA]</scope>
    <source>
        <strain evidence="2">A1464</strain>
    </source>
</reference>
<name>A0A370DIR7_9GAMM</name>
<evidence type="ECO:0000259" key="1">
    <source>
        <dbReference type="Pfam" id="PF01814"/>
    </source>
</evidence>
<gene>
    <name evidence="2" type="ORF">DIZ80_04970</name>
</gene>
<proteinExistence type="predicted"/>
<feature type="domain" description="Hemerythrin-like" evidence="1">
    <location>
        <begin position="14"/>
        <end position="124"/>
    </location>
</feature>
<dbReference type="Proteomes" id="UP000254266">
    <property type="component" value="Unassembled WGS sequence"/>
</dbReference>
<dbReference type="Pfam" id="PF01814">
    <property type="entry name" value="Hemerythrin"/>
    <property type="match status" value="1"/>
</dbReference>